<evidence type="ECO:0000259" key="2">
    <source>
        <dbReference type="Pfam" id="PF13709"/>
    </source>
</evidence>
<feature type="signal peptide" evidence="1">
    <location>
        <begin position="1"/>
        <end position="22"/>
    </location>
</feature>
<keyword evidence="4" id="KW-1185">Reference proteome</keyword>
<proteinExistence type="predicted"/>
<feature type="chain" id="PRO_5013877529" description="DUF4159 domain-containing protein" evidence="1">
    <location>
        <begin position="23"/>
        <end position="235"/>
    </location>
</feature>
<evidence type="ECO:0000313" key="3">
    <source>
        <dbReference type="EMBL" id="PEN08324.1"/>
    </source>
</evidence>
<dbReference type="InterPro" id="IPR029062">
    <property type="entry name" value="Class_I_gatase-like"/>
</dbReference>
<dbReference type="Proteomes" id="UP000221024">
    <property type="component" value="Unassembled WGS sequence"/>
</dbReference>
<protein>
    <recommendedName>
        <fullName evidence="2">DUF4159 domain-containing protein</fullName>
    </recommendedName>
</protein>
<feature type="domain" description="DUF4159" evidence="2">
    <location>
        <begin position="42"/>
        <end position="233"/>
    </location>
</feature>
<evidence type="ECO:0000313" key="4">
    <source>
        <dbReference type="Proteomes" id="UP000221024"/>
    </source>
</evidence>
<keyword evidence="1" id="KW-0732">Signal</keyword>
<dbReference type="InterPro" id="IPR025297">
    <property type="entry name" value="DUF4159"/>
</dbReference>
<dbReference type="Gene3D" id="3.40.50.12140">
    <property type="entry name" value="Domain of unknown function DUF4159"/>
    <property type="match status" value="1"/>
</dbReference>
<name>A0A2H3NN29_9BACT</name>
<dbReference type="RefSeq" id="WP_098061363.1">
    <property type="nucleotide sequence ID" value="NZ_PDEP01000003.1"/>
</dbReference>
<evidence type="ECO:0000256" key="1">
    <source>
        <dbReference type="SAM" id="SignalP"/>
    </source>
</evidence>
<dbReference type="Pfam" id="PF13709">
    <property type="entry name" value="DUF4159"/>
    <property type="match status" value="1"/>
</dbReference>
<organism evidence="3 4">
    <name type="scientific">Longimonas halophila</name>
    <dbReference type="NCBI Taxonomy" id="1469170"/>
    <lineage>
        <taxon>Bacteria</taxon>
        <taxon>Pseudomonadati</taxon>
        <taxon>Rhodothermota</taxon>
        <taxon>Rhodothermia</taxon>
        <taxon>Rhodothermales</taxon>
        <taxon>Salisaetaceae</taxon>
        <taxon>Longimonas</taxon>
    </lineage>
</organism>
<sequence length="235" mass="26345">MTQRLIRITGLLLALLTLGAWSTVPPAVQAPSYAPNDDPHVRIAALQYGGGGDWYQAETPLPTFLSFVREHTAIDVAPEGDVVELGADRLYTYPFLVMSGHGNVRFTSREAERLRHYLETGGFLLIDDDYGLDEYIRPELAKVFPDQELVELPYDHPIYHHPYDFSDGPPKIHEHDGDAPQGFGLVHDGRVVVYYLHESNITDGWEPASVHDTPADLRRTAREMGVNVLTYALTH</sequence>
<dbReference type="SUPFAM" id="SSF52317">
    <property type="entry name" value="Class I glutamine amidotransferase-like"/>
    <property type="match status" value="1"/>
</dbReference>
<dbReference type="OrthoDB" id="9804083at2"/>
<accession>A0A2H3NN29</accession>
<gene>
    <name evidence="3" type="ORF">CRI93_04205</name>
</gene>
<comment type="caution">
    <text evidence="3">The sequence shown here is derived from an EMBL/GenBank/DDBJ whole genome shotgun (WGS) entry which is preliminary data.</text>
</comment>
<reference evidence="3 4" key="1">
    <citation type="submission" date="2017-10" db="EMBL/GenBank/DDBJ databases">
        <title>Draft genome of Longimonas halophila.</title>
        <authorList>
            <person name="Goh K.M."/>
            <person name="Shamsir M.S."/>
            <person name="Lim S.W."/>
        </authorList>
    </citation>
    <scope>NUCLEOTIDE SEQUENCE [LARGE SCALE GENOMIC DNA]</scope>
    <source>
        <strain evidence="3 4">KCTC 42399</strain>
    </source>
</reference>
<dbReference type="AlphaFoldDB" id="A0A2H3NN29"/>
<dbReference type="EMBL" id="PDEP01000003">
    <property type="protein sequence ID" value="PEN08324.1"/>
    <property type="molecule type" value="Genomic_DNA"/>
</dbReference>